<dbReference type="RefSeq" id="WP_154514156.1">
    <property type="nucleotide sequence ID" value="NZ_VUNM01000001.1"/>
</dbReference>
<dbReference type="Pfam" id="PF00535">
    <property type="entry name" value="Glycos_transf_2"/>
    <property type="match status" value="1"/>
</dbReference>
<proteinExistence type="predicted"/>
<dbReference type="AlphaFoldDB" id="A0A844FRE7"/>
<dbReference type="CDD" id="cd04179">
    <property type="entry name" value="DPM_DPG-synthase_like"/>
    <property type="match status" value="1"/>
</dbReference>
<dbReference type="EMBL" id="VUNM01000001">
    <property type="protein sequence ID" value="MST88215.1"/>
    <property type="molecule type" value="Genomic_DNA"/>
</dbReference>
<dbReference type="Gene3D" id="3.90.550.10">
    <property type="entry name" value="Spore Coat Polysaccharide Biosynthesis Protein SpsA, Chain A"/>
    <property type="match status" value="1"/>
</dbReference>
<evidence type="ECO:0000259" key="1">
    <source>
        <dbReference type="Pfam" id="PF00535"/>
    </source>
</evidence>
<sequence>MKILMIIPAYNEQDSILGTVEMIKEYNQNTTMKVDYVVINDGSTDKTEKILKENKLNHVTLVHNLGIGGAVQTGYKYALENDYDVAIQFDGDGQHDINYVPTIVKPLENNEADVCIGSRFVDNTTSEFKSTGARRAGIKIISTLINLFVHKKIYDPTSGFRAANKKTIKYLAKNYPTEYPEPESIVDLVRLGFRVTEKPVKMHERAGGVSSIRAWKTVYYMINVSLSIIVTSMKGKK</sequence>
<keyword evidence="3" id="KW-1185">Reference proteome</keyword>
<name>A0A844FRE7_9FIRM</name>
<accession>A0A844FRE7</accession>
<dbReference type="PANTHER" id="PTHR48090:SF7">
    <property type="entry name" value="RFBJ PROTEIN"/>
    <property type="match status" value="1"/>
</dbReference>
<dbReference type="SUPFAM" id="SSF53448">
    <property type="entry name" value="Nucleotide-diphospho-sugar transferases"/>
    <property type="match status" value="1"/>
</dbReference>
<keyword evidence="2" id="KW-0808">Transferase</keyword>
<reference evidence="2 3" key="1">
    <citation type="submission" date="2019-08" db="EMBL/GenBank/DDBJ databases">
        <title>In-depth cultivation of the pig gut microbiome towards novel bacterial diversity and tailored functional studies.</title>
        <authorList>
            <person name="Wylensek D."/>
            <person name="Hitch T.C.A."/>
            <person name="Clavel T."/>
        </authorList>
    </citation>
    <scope>NUCLEOTIDE SEQUENCE [LARGE SCALE GENOMIC DNA]</scope>
    <source>
        <strain evidence="2 3">CA-Schmier-601-WT-3</strain>
    </source>
</reference>
<protein>
    <submittedName>
        <fullName evidence="2">Glycosyltransferase family 2 protein</fullName>
    </submittedName>
</protein>
<comment type="caution">
    <text evidence="2">The sequence shown here is derived from an EMBL/GenBank/DDBJ whole genome shotgun (WGS) entry which is preliminary data.</text>
</comment>
<dbReference type="Proteomes" id="UP000442619">
    <property type="component" value="Unassembled WGS sequence"/>
</dbReference>
<gene>
    <name evidence="2" type="ORF">FYJ79_01155</name>
</gene>
<evidence type="ECO:0000313" key="2">
    <source>
        <dbReference type="EMBL" id="MST88215.1"/>
    </source>
</evidence>
<evidence type="ECO:0000313" key="3">
    <source>
        <dbReference type="Proteomes" id="UP000442619"/>
    </source>
</evidence>
<dbReference type="GO" id="GO:0016740">
    <property type="term" value="F:transferase activity"/>
    <property type="evidence" value="ECO:0007669"/>
    <property type="project" value="UniProtKB-KW"/>
</dbReference>
<dbReference type="InterPro" id="IPR050256">
    <property type="entry name" value="Glycosyltransferase_2"/>
</dbReference>
<dbReference type="InterPro" id="IPR029044">
    <property type="entry name" value="Nucleotide-diphossugar_trans"/>
</dbReference>
<dbReference type="PANTHER" id="PTHR48090">
    <property type="entry name" value="UNDECAPRENYL-PHOSPHATE 4-DEOXY-4-FORMAMIDO-L-ARABINOSE TRANSFERASE-RELATED"/>
    <property type="match status" value="1"/>
</dbReference>
<organism evidence="2 3">
    <name type="scientific">Sharpea porci</name>
    <dbReference type="NCBI Taxonomy" id="2652286"/>
    <lineage>
        <taxon>Bacteria</taxon>
        <taxon>Bacillati</taxon>
        <taxon>Bacillota</taxon>
        <taxon>Erysipelotrichia</taxon>
        <taxon>Erysipelotrichales</taxon>
        <taxon>Coprobacillaceae</taxon>
        <taxon>Sharpea</taxon>
    </lineage>
</organism>
<dbReference type="InterPro" id="IPR001173">
    <property type="entry name" value="Glyco_trans_2-like"/>
</dbReference>
<feature type="domain" description="Glycosyltransferase 2-like" evidence="1">
    <location>
        <begin position="6"/>
        <end position="167"/>
    </location>
</feature>